<evidence type="ECO:0000256" key="1">
    <source>
        <dbReference type="ARBA" id="ARBA00023015"/>
    </source>
</evidence>
<proteinExistence type="predicted"/>
<evidence type="ECO:0000256" key="3">
    <source>
        <dbReference type="ARBA" id="ARBA00023163"/>
    </source>
</evidence>
<evidence type="ECO:0000256" key="2">
    <source>
        <dbReference type="ARBA" id="ARBA00023125"/>
    </source>
</evidence>
<dbReference type="PANTHER" id="PTHR43537">
    <property type="entry name" value="TRANSCRIPTIONAL REGULATOR, GNTR FAMILY"/>
    <property type="match status" value="1"/>
</dbReference>
<dbReference type="InterPro" id="IPR008920">
    <property type="entry name" value="TF_FadR/GntR_C"/>
</dbReference>
<sequence length="233" mass="26069">MAETPAEGGRRSRAQEVAAELEAAILNDRRPTGTRLGLRTDLIERYAVSSAVMNEALRILRERDLIEVRPGPNGGVFVANPPPQVRLGGIDVWHQGLAVDPEQLFEARRHLDNLFATVAAARATPEDIRDMEWAIEEMRSARDDAHAMLRAIMRLHQAIARASRIEVLIGMYQTIVTLLDATMTKATFVPGQEELRRHNLELHASLVAAIRDRDNVALEKLLVLHAQDMQRLV</sequence>
<dbReference type="Pfam" id="PF07729">
    <property type="entry name" value="FCD"/>
    <property type="match status" value="1"/>
</dbReference>
<organism evidence="5 6">
    <name type="scientific">Pseudonocardia eucalypti</name>
    <dbReference type="NCBI Taxonomy" id="648755"/>
    <lineage>
        <taxon>Bacteria</taxon>
        <taxon>Bacillati</taxon>
        <taxon>Actinomycetota</taxon>
        <taxon>Actinomycetes</taxon>
        <taxon>Pseudonocardiales</taxon>
        <taxon>Pseudonocardiaceae</taxon>
        <taxon>Pseudonocardia</taxon>
    </lineage>
</organism>
<dbReference type="EMBL" id="BAABJP010000062">
    <property type="protein sequence ID" value="GAA5174322.1"/>
    <property type="molecule type" value="Genomic_DNA"/>
</dbReference>
<dbReference type="Proteomes" id="UP001428817">
    <property type="component" value="Unassembled WGS sequence"/>
</dbReference>
<dbReference type="SUPFAM" id="SSF48008">
    <property type="entry name" value="GntR ligand-binding domain-like"/>
    <property type="match status" value="1"/>
</dbReference>
<keyword evidence="6" id="KW-1185">Reference proteome</keyword>
<gene>
    <name evidence="5" type="ORF">GCM10023321_77880</name>
</gene>
<evidence type="ECO:0000259" key="4">
    <source>
        <dbReference type="PROSITE" id="PS50949"/>
    </source>
</evidence>
<keyword evidence="3" id="KW-0804">Transcription</keyword>
<accession>A0ABP9RB03</accession>
<name>A0ABP9RB03_9PSEU</name>
<dbReference type="InterPro" id="IPR036390">
    <property type="entry name" value="WH_DNA-bd_sf"/>
</dbReference>
<dbReference type="Pfam" id="PF00392">
    <property type="entry name" value="GntR"/>
    <property type="match status" value="1"/>
</dbReference>
<keyword evidence="1" id="KW-0805">Transcription regulation</keyword>
<dbReference type="InterPro" id="IPR011711">
    <property type="entry name" value="GntR_C"/>
</dbReference>
<evidence type="ECO:0000313" key="5">
    <source>
        <dbReference type="EMBL" id="GAA5174322.1"/>
    </source>
</evidence>
<dbReference type="PANTHER" id="PTHR43537:SF5">
    <property type="entry name" value="UXU OPERON TRANSCRIPTIONAL REGULATOR"/>
    <property type="match status" value="1"/>
</dbReference>
<protein>
    <submittedName>
        <fullName evidence="5">FCD domain-containing protein</fullName>
    </submittedName>
</protein>
<dbReference type="PROSITE" id="PS50949">
    <property type="entry name" value="HTH_GNTR"/>
    <property type="match status" value="1"/>
</dbReference>
<comment type="caution">
    <text evidence="5">The sequence shown here is derived from an EMBL/GenBank/DDBJ whole genome shotgun (WGS) entry which is preliminary data.</text>
</comment>
<evidence type="ECO:0000313" key="6">
    <source>
        <dbReference type="Proteomes" id="UP001428817"/>
    </source>
</evidence>
<dbReference type="RefSeq" id="WP_345703514.1">
    <property type="nucleotide sequence ID" value="NZ_BAABJP010000062.1"/>
</dbReference>
<dbReference type="Gene3D" id="1.20.120.530">
    <property type="entry name" value="GntR ligand-binding domain-like"/>
    <property type="match status" value="1"/>
</dbReference>
<reference evidence="6" key="1">
    <citation type="journal article" date="2019" name="Int. J. Syst. Evol. Microbiol.">
        <title>The Global Catalogue of Microorganisms (GCM) 10K type strain sequencing project: providing services to taxonomists for standard genome sequencing and annotation.</title>
        <authorList>
            <consortium name="The Broad Institute Genomics Platform"/>
            <consortium name="The Broad Institute Genome Sequencing Center for Infectious Disease"/>
            <person name="Wu L."/>
            <person name="Ma J."/>
        </authorList>
    </citation>
    <scope>NUCLEOTIDE SEQUENCE [LARGE SCALE GENOMIC DNA]</scope>
    <source>
        <strain evidence="6">JCM 18303</strain>
    </source>
</reference>
<feature type="domain" description="HTH gntR-type" evidence="4">
    <location>
        <begin position="11"/>
        <end position="81"/>
    </location>
</feature>
<dbReference type="SUPFAM" id="SSF46785">
    <property type="entry name" value="Winged helix' DNA-binding domain"/>
    <property type="match status" value="1"/>
</dbReference>
<dbReference type="Gene3D" id="1.10.10.10">
    <property type="entry name" value="Winged helix-like DNA-binding domain superfamily/Winged helix DNA-binding domain"/>
    <property type="match status" value="1"/>
</dbReference>
<keyword evidence="2" id="KW-0238">DNA-binding</keyword>
<dbReference type="InterPro" id="IPR000524">
    <property type="entry name" value="Tscrpt_reg_HTH_GntR"/>
</dbReference>
<dbReference type="InterPro" id="IPR036388">
    <property type="entry name" value="WH-like_DNA-bd_sf"/>
</dbReference>
<dbReference type="SMART" id="SM00895">
    <property type="entry name" value="FCD"/>
    <property type="match status" value="1"/>
</dbReference>